<dbReference type="InterPro" id="IPR029056">
    <property type="entry name" value="Ribokinase-like"/>
</dbReference>
<sequence>MKNFVTVIGTVFVDCKGFAKQNYIPQGRNLGNIQFVHGGVGRNVAENLANLELNTAFVSTLDHSGLGLEIKQRLQDVQVNTDFLKPANQGMGMWLAVLDENGDLAGSISQMPDLQALESVFAESRQEIVERSSHIALELDLNEQISSSVISMAVQQNKPVYGIPGNLDVVLKNRGLLKQLECFICNEVEAERLFEKSIGTTNPDEMLQELVPFVDAVGLRSMVITLGEHGSVYYDSVTKEQGHQPVFPVKVVDSSGAGDAFFSGTIMGLVRGMSLKEAVVCGTKVAGWTIESQENNCPDLKVRTGKDEYFQRLLVK</sequence>
<reference evidence="4 5" key="1">
    <citation type="submission" date="2022-09" db="EMBL/GenBank/DDBJ databases">
        <authorList>
            <person name="Han X.L."/>
            <person name="Wang Q."/>
            <person name="Lu T."/>
        </authorList>
    </citation>
    <scope>NUCLEOTIDE SEQUENCE [LARGE SCALE GENOMIC DNA]</scope>
    <source>
        <strain evidence="4 5">WQ 127069</strain>
    </source>
</reference>
<protein>
    <submittedName>
        <fullName evidence="4">PfkB family carbohydrate kinase</fullName>
    </submittedName>
</protein>
<dbReference type="PANTHER" id="PTHR10584">
    <property type="entry name" value="SUGAR KINASE"/>
    <property type="match status" value="1"/>
</dbReference>
<feature type="domain" description="Carbohydrate kinase PfkB" evidence="3">
    <location>
        <begin position="3"/>
        <end position="293"/>
    </location>
</feature>
<evidence type="ECO:0000259" key="3">
    <source>
        <dbReference type="Pfam" id="PF00294"/>
    </source>
</evidence>
<evidence type="ECO:0000256" key="2">
    <source>
        <dbReference type="ARBA" id="ARBA00022777"/>
    </source>
</evidence>
<dbReference type="Pfam" id="PF00294">
    <property type="entry name" value="PfkB"/>
    <property type="match status" value="1"/>
</dbReference>
<dbReference type="EMBL" id="JAOQIO010000095">
    <property type="protein sequence ID" value="MCU6796008.1"/>
    <property type="molecule type" value="Genomic_DNA"/>
</dbReference>
<evidence type="ECO:0000313" key="5">
    <source>
        <dbReference type="Proteomes" id="UP001652445"/>
    </source>
</evidence>
<dbReference type="RefSeq" id="WP_262686859.1">
    <property type="nucleotide sequence ID" value="NZ_JAOQIO010000095.1"/>
</dbReference>
<evidence type="ECO:0000256" key="1">
    <source>
        <dbReference type="ARBA" id="ARBA00022679"/>
    </source>
</evidence>
<dbReference type="SUPFAM" id="SSF53613">
    <property type="entry name" value="Ribokinase-like"/>
    <property type="match status" value="1"/>
</dbReference>
<gene>
    <name evidence="4" type="ORF">OB236_28195</name>
</gene>
<organism evidence="4 5">
    <name type="scientific">Paenibacillus baimaensis</name>
    <dbReference type="NCBI Taxonomy" id="2982185"/>
    <lineage>
        <taxon>Bacteria</taxon>
        <taxon>Bacillati</taxon>
        <taxon>Bacillota</taxon>
        <taxon>Bacilli</taxon>
        <taxon>Bacillales</taxon>
        <taxon>Paenibacillaceae</taxon>
        <taxon>Paenibacillus</taxon>
    </lineage>
</organism>
<dbReference type="PANTHER" id="PTHR10584:SF166">
    <property type="entry name" value="RIBOKINASE"/>
    <property type="match status" value="1"/>
</dbReference>
<comment type="caution">
    <text evidence="4">The sequence shown here is derived from an EMBL/GenBank/DDBJ whole genome shotgun (WGS) entry which is preliminary data.</text>
</comment>
<keyword evidence="2 4" id="KW-0418">Kinase</keyword>
<dbReference type="Gene3D" id="3.40.1190.20">
    <property type="match status" value="1"/>
</dbReference>
<dbReference type="GO" id="GO:0016301">
    <property type="term" value="F:kinase activity"/>
    <property type="evidence" value="ECO:0007669"/>
    <property type="project" value="UniProtKB-KW"/>
</dbReference>
<name>A0ABT2UMZ6_9BACL</name>
<dbReference type="Proteomes" id="UP001652445">
    <property type="component" value="Unassembled WGS sequence"/>
</dbReference>
<dbReference type="InterPro" id="IPR011611">
    <property type="entry name" value="PfkB_dom"/>
</dbReference>
<accession>A0ABT2UMZ6</accession>
<keyword evidence="1" id="KW-0808">Transferase</keyword>
<keyword evidence="5" id="KW-1185">Reference proteome</keyword>
<evidence type="ECO:0000313" key="4">
    <source>
        <dbReference type="EMBL" id="MCU6796008.1"/>
    </source>
</evidence>
<proteinExistence type="predicted"/>